<accession>A0AAW8EVF8</accession>
<dbReference type="Proteomes" id="UP001244427">
    <property type="component" value="Unassembled WGS sequence"/>
</dbReference>
<reference evidence="2 3" key="1">
    <citation type="submission" date="2023-07" db="EMBL/GenBank/DDBJ databases">
        <title>Comparative genomics of wheat-associated soil bacteria to identify genetic determinants of phenazine resistance.</title>
        <authorList>
            <person name="Mouncey N."/>
        </authorList>
    </citation>
    <scope>NUCLEOTIDE SEQUENCE [LARGE SCALE GENOMIC DNA]</scope>
    <source>
        <strain evidence="2 3">W4I9-1</strain>
    </source>
</reference>
<proteinExistence type="predicted"/>
<dbReference type="Gene3D" id="1.10.10.10">
    <property type="entry name" value="Winged helix-like DNA-binding domain superfamily/Winged helix DNA-binding domain"/>
    <property type="match status" value="1"/>
</dbReference>
<evidence type="ECO:0000259" key="1">
    <source>
        <dbReference type="Pfam" id="PF03551"/>
    </source>
</evidence>
<protein>
    <submittedName>
        <fullName evidence="2">PadR family transcriptional regulator AphA</fullName>
    </submittedName>
</protein>
<dbReference type="Pfam" id="PF03551">
    <property type="entry name" value="PadR"/>
    <property type="match status" value="1"/>
</dbReference>
<sequence length="197" mass="22385">MKLEHLLLGLIGEMPRTGYEIKKFLDYHGRFLRSNTTMSQVYRSLSSMADRGWVAYSVDERPGAQDAKIYRVTADGMTVFRDWLEGPYTPPSRFQDPEFAARLGFAGYLTPEKLIALVEIELEARREQVAKYRFRDRTIQEGTAIEFDRALAASMGERLHQHGTQQIDLHIAQLEELRRELLDGTLPAPAPTASAAL</sequence>
<organism evidence="2 3">
    <name type="scientific">Microbacterium natoriense</name>
    <dbReference type="NCBI Taxonomy" id="284570"/>
    <lineage>
        <taxon>Bacteria</taxon>
        <taxon>Bacillati</taxon>
        <taxon>Actinomycetota</taxon>
        <taxon>Actinomycetes</taxon>
        <taxon>Micrococcales</taxon>
        <taxon>Microbacteriaceae</taxon>
        <taxon>Microbacterium</taxon>
    </lineage>
</organism>
<dbReference type="InterPro" id="IPR036390">
    <property type="entry name" value="WH_DNA-bd_sf"/>
</dbReference>
<feature type="domain" description="Transcription regulator PadR N-terminal" evidence="1">
    <location>
        <begin position="7"/>
        <end position="81"/>
    </location>
</feature>
<dbReference type="RefSeq" id="WP_292906644.1">
    <property type="nucleotide sequence ID" value="NZ_JAUSXV010000001.1"/>
</dbReference>
<dbReference type="EMBL" id="JAUSXV010000001">
    <property type="protein sequence ID" value="MDQ0646367.1"/>
    <property type="molecule type" value="Genomic_DNA"/>
</dbReference>
<comment type="caution">
    <text evidence="2">The sequence shown here is derived from an EMBL/GenBank/DDBJ whole genome shotgun (WGS) entry which is preliminary data.</text>
</comment>
<evidence type="ECO:0000313" key="3">
    <source>
        <dbReference type="Proteomes" id="UP001244427"/>
    </source>
</evidence>
<dbReference type="InterPro" id="IPR005149">
    <property type="entry name" value="Tscrpt_reg_PadR_N"/>
</dbReference>
<dbReference type="PANTHER" id="PTHR33169:SF27">
    <property type="entry name" value="TRANSCRIPTIONAL REGULATOR PADR FAMILY PROTEIN"/>
    <property type="match status" value="1"/>
</dbReference>
<dbReference type="SUPFAM" id="SSF46785">
    <property type="entry name" value="Winged helix' DNA-binding domain"/>
    <property type="match status" value="1"/>
</dbReference>
<dbReference type="AlphaFoldDB" id="A0AAW8EVF8"/>
<evidence type="ECO:0000313" key="2">
    <source>
        <dbReference type="EMBL" id="MDQ0646367.1"/>
    </source>
</evidence>
<name>A0AAW8EVF8_9MICO</name>
<dbReference type="InterPro" id="IPR036388">
    <property type="entry name" value="WH-like_DNA-bd_sf"/>
</dbReference>
<gene>
    <name evidence="2" type="ORF">QFZ53_000563</name>
</gene>
<keyword evidence="3" id="KW-1185">Reference proteome</keyword>
<dbReference type="InterPro" id="IPR052509">
    <property type="entry name" value="Metal_resp_DNA-bind_regulator"/>
</dbReference>
<dbReference type="PANTHER" id="PTHR33169">
    <property type="entry name" value="PADR-FAMILY TRANSCRIPTIONAL REGULATOR"/>
    <property type="match status" value="1"/>
</dbReference>